<dbReference type="GO" id="GO:0000981">
    <property type="term" value="F:DNA-binding transcription factor activity, RNA polymerase II-specific"/>
    <property type="evidence" value="ECO:0007669"/>
    <property type="project" value="TreeGrafter"/>
</dbReference>
<evidence type="ECO:0000313" key="4">
    <source>
        <dbReference type="Proteomes" id="UP000314986"/>
    </source>
</evidence>
<feature type="compositionally biased region" description="Basic and acidic residues" evidence="1">
    <location>
        <begin position="1"/>
        <end position="43"/>
    </location>
</feature>
<dbReference type="GO" id="GO:0046983">
    <property type="term" value="F:protein dimerization activity"/>
    <property type="evidence" value="ECO:0007669"/>
    <property type="project" value="InterPro"/>
</dbReference>
<feature type="domain" description="BHLH" evidence="2">
    <location>
        <begin position="48"/>
        <end position="103"/>
    </location>
</feature>
<dbReference type="InParanoid" id="A0A4W3IKQ4"/>
<dbReference type="STRING" id="7868.ENSCMIP00000030934"/>
<dbReference type="Pfam" id="PF00010">
    <property type="entry name" value="HLH"/>
    <property type="match status" value="1"/>
</dbReference>
<dbReference type="GO" id="GO:0005634">
    <property type="term" value="C:nucleus"/>
    <property type="evidence" value="ECO:0007669"/>
    <property type="project" value="TreeGrafter"/>
</dbReference>
<proteinExistence type="predicted"/>
<dbReference type="InterPro" id="IPR050359">
    <property type="entry name" value="bHLH_transcription_factors"/>
</dbReference>
<dbReference type="PROSITE" id="PS50888">
    <property type="entry name" value="BHLH"/>
    <property type="match status" value="1"/>
</dbReference>
<reference evidence="4" key="2">
    <citation type="journal article" date="2007" name="PLoS Biol.">
        <title>Survey sequencing and comparative analysis of the elephant shark (Callorhinchus milii) genome.</title>
        <authorList>
            <person name="Venkatesh B."/>
            <person name="Kirkness E.F."/>
            <person name="Loh Y.H."/>
            <person name="Halpern A.L."/>
            <person name="Lee A.P."/>
            <person name="Johnson J."/>
            <person name="Dandona N."/>
            <person name="Viswanathan L.D."/>
            <person name="Tay A."/>
            <person name="Venter J.C."/>
            <person name="Strausberg R.L."/>
            <person name="Brenner S."/>
        </authorList>
    </citation>
    <scope>NUCLEOTIDE SEQUENCE [LARGE SCALE GENOMIC DNA]</scope>
</reference>
<evidence type="ECO:0000259" key="2">
    <source>
        <dbReference type="PROSITE" id="PS50888"/>
    </source>
</evidence>
<evidence type="ECO:0000256" key="1">
    <source>
        <dbReference type="SAM" id="MobiDB-lite"/>
    </source>
</evidence>
<dbReference type="PANTHER" id="PTHR19290:SF164">
    <property type="entry name" value="BHLH DOMAIN-CONTAINING PROTEIN"/>
    <property type="match status" value="1"/>
</dbReference>
<sequence>KKTGACERDRERESEGGSVREEDREKREREMPCKTDLGKECPLKQKSGQSKKINSRERKRMHDLNLAMDALRDIMPYAPHGPSVRKLSKIATLLLARNYILMLTSSLEEMKRLIGEIFLLSYSFNHPQVLKEIHGAFASSVEICV</sequence>
<dbReference type="PANTHER" id="PTHR19290">
    <property type="entry name" value="BASIC HELIX-LOOP-HELIX PROTEIN NEUROGENIN-RELATED"/>
    <property type="match status" value="1"/>
</dbReference>
<dbReference type="GO" id="GO:0061564">
    <property type="term" value="P:axon development"/>
    <property type="evidence" value="ECO:0007669"/>
    <property type="project" value="TreeGrafter"/>
</dbReference>
<dbReference type="GO" id="GO:0070888">
    <property type="term" value="F:E-box binding"/>
    <property type="evidence" value="ECO:0007669"/>
    <property type="project" value="TreeGrafter"/>
</dbReference>
<dbReference type="GeneTree" id="ENSGT00940000160850"/>
<dbReference type="SUPFAM" id="SSF47459">
    <property type="entry name" value="HLH, helix-loop-helix DNA-binding domain"/>
    <property type="match status" value="1"/>
</dbReference>
<reference evidence="4" key="3">
    <citation type="journal article" date="2014" name="Nature">
        <title>Elephant shark genome provides unique insights into gnathostome evolution.</title>
        <authorList>
            <consortium name="International Elephant Shark Genome Sequencing Consortium"/>
            <person name="Venkatesh B."/>
            <person name="Lee A.P."/>
            <person name="Ravi V."/>
            <person name="Maurya A.K."/>
            <person name="Lian M.M."/>
            <person name="Swann J.B."/>
            <person name="Ohta Y."/>
            <person name="Flajnik M.F."/>
            <person name="Sutoh Y."/>
            <person name="Kasahara M."/>
            <person name="Hoon S."/>
            <person name="Gangu V."/>
            <person name="Roy S.W."/>
            <person name="Irimia M."/>
            <person name="Korzh V."/>
            <person name="Kondrychyn I."/>
            <person name="Lim Z.W."/>
            <person name="Tay B.H."/>
            <person name="Tohari S."/>
            <person name="Kong K.W."/>
            <person name="Ho S."/>
            <person name="Lorente-Galdos B."/>
            <person name="Quilez J."/>
            <person name="Marques-Bonet T."/>
            <person name="Raney B.J."/>
            <person name="Ingham P.W."/>
            <person name="Tay A."/>
            <person name="Hillier L.W."/>
            <person name="Minx P."/>
            <person name="Boehm T."/>
            <person name="Wilson R.K."/>
            <person name="Brenner S."/>
            <person name="Warren W.C."/>
        </authorList>
    </citation>
    <scope>NUCLEOTIDE SEQUENCE [LARGE SCALE GENOMIC DNA]</scope>
</reference>
<protein>
    <recommendedName>
        <fullName evidence="2">BHLH domain-containing protein</fullName>
    </recommendedName>
</protein>
<keyword evidence="4" id="KW-1185">Reference proteome</keyword>
<dbReference type="InterPro" id="IPR011598">
    <property type="entry name" value="bHLH_dom"/>
</dbReference>
<dbReference type="AlphaFoldDB" id="A0A4W3IKQ4"/>
<dbReference type="GO" id="GO:0007423">
    <property type="term" value="P:sensory organ development"/>
    <property type="evidence" value="ECO:0007669"/>
    <property type="project" value="TreeGrafter"/>
</dbReference>
<dbReference type="Gene3D" id="4.10.280.10">
    <property type="entry name" value="Helix-loop-helix DNA-binding domain"/>
    <property type="match status" value="1"/>
</dbReference>
<evidence type="ECO:0000313" key="3">
    <source>
        <dbReference type="Ensembl" id="ENSCMIP00000030934.1"/>
    </source>
</evidence>
<feature type="region of interest" description="Disordered" evidence="1">
    <location>
        <begin position="1"/>
        <end position="59"/>
    </location>
</feature>
<dbReference type="GO" id="GO:0045944">
    <property type="term" value="P:positive regulation of transcription by RNA polymerase II"/>
    <property type="evidence" value="ECO:0007669"/>
    <property type="project" value="TreeGrafter"/>
</dbReference>
<dbReference type="Ensembl" id="ENSCMIT00000031406.1">
    <property type="protein sequence ID" value="ENSCMIP00000030934.1"/>
    <property type="gene ID" value="ENSCMIG00000013300.1"/>
</dbReference>
<dbReference type="SMART" id="SM00353">
    <property type="entry name" value="HLH"/>
    <property type="match status" value="1"/>
</dbReference>
<organism evidence="3 4">
    <name type="scientific">Callorhinchus milii</name>
    <name type="common">Ghost shark</name>
    <dbReference type="NCBI Taxonomy" id="7868"/>
    <lineage>
        <taxon>Eukaryota</taxon>
        <taxon>Metazoa</taxon>
        <taxon>Chordata</taxon>
        <taxon>Craniata</taxon>
        <taxon>Vertebrata</taxon>
        <taxon>Chondrichthyes</taxon>
        <taxon>Holocephali</taxon>
        <taxon>Chimaeriformes</taxon>
        <taxon>Callorhinchidae</taxon>
        <taxon>Callorhinchus</taxon>
    </lineage>
</organism>
<dbReference type="InterPro" id="IPR036638">
    <property type="entry name" value="HLH_DNA-bd_sf"/>
</dbReference>
<accession>A0A4W3IKQ4</accession>
<dbReference type="Proteomes" id="UP000314986">
    <property type="component" value="Unassembled WGS sequence"/>
</dbReference>
<name>A0A4W3IKQ4_CALMI</name>
<reference evidence="3" key="4">
    <citation type="submission" date="2025-08" db="UniProtKB">
        <authorList>
            <consortium name="Ensembl"/>
        </authorList>
    </citation>
    <scope>IDENTIFICATION</scope>
</reference>
<reference evidence="4" key="1">
    <citation type="journal article" date="2006" name="Science">
        <title>Ancient noncoding elements conserved in the human genome.</title>
        <authorList>
            <person name="Venkatesh B."/>
            <person name="Kirkness E.F."/>
            <person name="Loh Y.H."/>
            <person name="Halpern A.L."/>
            <person name="Lee A.P."/>
            <person name="Johnson J."/>
            <person name="Dandona N."/>
            <person name="Viswanathan L.D."/>
            <person name="Tay A."/>
            <person name="Venter J.C."/>
            <person name="Strausberg R.L."/>
            <person name="Brenner S."/>
        </authorList>
    </citation>
    <scope>NUCLEOTIDE SEQUENCE [LARGE SCALE GENOMIC DNA]</scope>
</reference>
<reference evidence="3" key="5">
    <citation type="submission" date="2025-09" db="UniProtKB">
        <authorList>
            <consortium name="Ensembl"/>
        </authorList>
    </citation>
    <scope>IDENTIFICATION</scope>
</reference>